<evidence type="ECO:0000313" key="1">
    <source>
        <dbReference type="EMBL" id="KAG0276838.1"/>
    </source>
</evidence>
<accession>A0AAD4DG06</accession>
<feature type="non-terminal residue" evidence="1">
    <location>
        <position position="52"/>
    </location>
</feature>
<keyword evidence="2" id="KW-1185">Reference proteome</keyword>
<reference evidence="1" key="1">
    <citation type="journal article" date="2020" name="Fungal Divers.">
        <title>Resolving the Mortierellaceae phylogeny through synthesis of multi-gene phylogenetics and phylogenomics.</title>
        <authorList>
            <person name="Vandepol N."/>
            <person name="Liber J."/>
            <person name="Desiro A."/>
            <person name="Na H."/>
            <person name="Kennedy M."/>
            <person name="Barry K."/>
            <person name="Grigoriev I.V."/>
            <person name="Miller A.N."/>
            <person name="O'Donnell K."/>
            <person name="Stajich J.E."/>
            <person name="Bonito G."/>
        </authorList>
    </citation>
    <scope>NUCLEOTIDE SEQUENCE</scope>
    <source>
        <strain evidence="1">NRRL 28262</strain>
    </source>
</reference>
<evidence type="ECO:0000313" key="2">
    <source>
        <dbReference type="Proteomes" id="UP001194580"/>
    </source>
</evidence>
<comment type="caution">
    <text evidence="1">The sequence shown here is derived from an EMBL/GenBank/DDBJ whole genome shotgun (WGS) entry which is preliminary data.</text>
</comment>
<sequence length="52" mass="6245">MGFEDHVKSSRRICKQEFIDIKKKLSAAFRWDPQMRHDLAEFLRHAGWTVVE</sequence>
<dbReference type="EMBL" id="JAAAIL010000332">
    <property type="protein sequence ID" value="KAG0276838.1"/>
    <property type="molecule type" value="Genomic_DNA"/>
</dbReference>
<organism evidence="1 2">
    <name type="scientific">Linnemannia exigua</name>
    <dbReference type="NCBI Taxonomy" id="604196"/>
    <lineage>
        <taxon>Eukaryota</taxon>
        <taxon>Fungi</taxon>
        <taxon>Fungi incertae sedis</taxon>
        <taxon>Mucoromycota</taxon>
        <taxon>Mortierellomycotina</taxon>
        <taxon>Mortierellomycetes</taxon>
        <taxon>Mortierellales</taxon>
        <taxon>Mortierellaceae</taxon>
        <taxon>Linnemannia</taxon>
    </lineage>
</organism>
<name>A0AAD4DG06_9FUNG</name>
<gene>
    <name evidence="1" type="ORF">BGZ95_006961</name>
</gene>
<dbReference type="AlphaFoldDB" id="A0AAD4DG06"/>
<protein>
    <submittedName>
        <fullName evidence="1">Uncharacterized protein</fullName>
    </submittedName>
</protein>
<proteinExistence type="predicted"/>
<dbReference type="Proteomes" id="UP001194580">
    <property type="component" value="Unassembled WGS sequence"/>
</dbReference>